<gene>
    <name evidence="1" type="ORF">I312_04712</name>
</gene>
<organism evidence="1">
    <name type="scientific">Cryptococcus bacillisporus CA1280</name>
    <dbReference type="NCBI Taxonomy" id="1296109"/>
    <lineage>
        <taxon>Eukaryota</taxon>
        <taxon>Fungi</taxon>
        <taxon>Dikarya</taxon>
        <taxon>Basidiomycota</taxon>
        <taxon>Agaricomycotina</taxon>
        <taxon>Tremellomycetes</taxon>
        <taxon>Tremellales</taxon>
        <taxon>Cryptococcaceae</taxon>
        <taxon>Cryptococcus</taxon>
        <taxon>Cryptococcus gattii species complex</taxon>
    </lineage>
</organism>
<protein>
    <submittedName>
        <fullName evidence="1">Uncharacterized protein</fullName>
    </submittedName>
</protein>
<accession>A0A0D0UD27</accession>
<dbReference type="AlphaFoldDB" id="A0A0D0UD27"/>
<name>A0A0D0UD27_CRYGA</name>
<dbReference type="HOGENOM" id="CLU_3417258_0_0_1"/>
<sequence>MSPSWGAFQPGDQTLLTYKEVEEHTA</sequence>
<evidence type="ECO:0000313" key="1">
    <source>
        <dbReference type="EMBL" id="KIR46168.1"/>
    </source>
</evidence>
<dbReference type="EMBL" id="KN847985">
    <property type="protein sequence ID" value="KIR46168.1"/>
    <property type="molecule type" value="Genomic_DNA"/>
</dbReference>
<proteinExistence type="predicted"/>
<reference evidence="1" key="1">
    <citation type="submission" date="2015-01" db="EMBL/GenBank/DDBJ databases">
        <title>The Genome Sequence of Cryptococcus gattii CA1280.</title>
        <authorList>
            <consortium name="The Broad Institute Genomics Platform"/>
            <person name="Cuomo C."/>
            <person name="Litvintseva A."/>
            <person name="Chen Y."/>
            <person name="Heitman J."/>
            <person name="Sun S."/>
            <person name="Springer D."/>
            <person name="Dromer F."/>
            <person name="Young S."/>
            <person name="Zeng Q."/>
            <person name="Gargeya S."/>
            <person name="Abouelleil A."/>
            <person name="Alvarado L."/>
            <person name="Chapman S.B."/>
            <person name="Gainer-Dewar J."/>
            <person name="Goldberg J."/>
            <person name="Griggs A."/>
            <person name="Gujja S."/>
            <person name="Hansen M."/>
            <person name="Howarth C."/>
            <person name="Imamovic A."/>
            <person name="Larimer J."/>
            <person name="Murphy C."/>
            <person name="Naylor J."/>
            <person name="Pearson M."/>
            <person name="Priest M."/>
            <person name="Roberts A."/>
            <person name="Saif S."/>
            <person name="Shea T."/>
            <person name="Sykes S."/>
            <person name="Wortman J."/>
            <person name="Nusbaum C."/>
            <person name="Birren B."/>
        </authorList>
    </citation>
    <scope>NUCLEOTIDE SEQUENCE [LARGE SCALE GENOMIC DNA]</scope>
    <source>
        <strain evidence="1">CA1280</strain>
    </source>
</reference>